<gene>
    <name evidence="3" type="ordered locus">Caur_2831</name>
</gene>
<organism evidence="3 4">
    <name type="scientific">Chloroflexus aurantiacus (strain ATCC 29366 / DSM 635 / J-10-fl)</name>
    <dbReference type="NCBI Taxonomy" id="324602"/>
    <lineage>
        <taxon>Bacteria</taxon>
        <taxon>Bacillati</taxon>
        <taxon>Chloroflexota</taxon>
        <taxon>Chloroflexia</taxon>
        <taxon>Chloroflexales</taxon>
        <taxon>Chloroflexineae</taxon>
        <taxon>Chloroflexaceae</taxon>
        <taxon>Chloroflexus</taxon>
    </lineage>
</organism>
<keyword evidence="4" id="KW-1185">Reference proteome</keyword>
<dbReference type="AlphaFoldDB" id="A9WKF4"/>
<keyword evidence="2" id="KW-0812">Transmembrane</keyword>
<protein>
    <submittedName>
        <fullName evidence="3">Uncharacterized protein</fullName>
    </submittedName>
</protein>
<reference evidence="4" key="1">
    <citation type="journal article" date="2011" name="BMC Genomics">
        <title>Complete genome sequence of the filamentous anoxygenic phototrophic bacterium Chloroflexus aurantiacus.</title>
        <authorList>
            <person name="Tang K.H."/>
            <person name="Barry K."/>
            <person name="Chertkov O."/>
            <person name="Dalin E."/>
            <person name="Han C.S."/>
            <person name="Hauser L.J."/>
            <person name="Honchak B.M."/>
            <person name="Karbach L.E."/>
            <person name="Land M.L."/>
            <person name="Lapidus A."/>
            <person name="Larimer F.W."/>
            <person name="Mikhailova N."/>
            <person name="Pitluck S."/>
            <person name="Pierson B.K."/>
            <person name="Blankenship R.E."/>
        </authorList>
    </citation>
    <scope>NUCLEOTIDE SEQUENCE [LARGE SCALE GENOMIC DNA]</scope>
    <source>
        <strain evidence="4">ATCC 29366 / DSM 635 / J-10-fl</strain>
    </source>
</reference>
<dbReference type="InParanoid" id="A9WKF4"/>
<dbReference type="STRING" id="324602.Caur_2831"/>
<dbReference type="PATRIC" id="fig|324602.8.peg.3187"/>
<accession>A9WKF4</accession>
<feature type="region of interest" description="Disordered" evidence="1">
    <location>
        <begin position="1"/>
        <end position="24"/>
    </location>
</feature>
<keyword evidence="2" id="KW-0472">Membrane</keyword>
<name>A9WKF4_CHLAA</name>
<evidence type="ECO:0000256" key="2">
    <source>
        <dbReference type="SAM" id="Phobius"/>
    </source>
</evidence>
<dbReference type="EMBL" id="CP000909">
    <property type="protein sequence ID" value="ABY36032.1"/>
    <property type="molecule type" value="Genomic_DNA"/>
</dbReference>
<sequence length="123" mass="13360">MASQQATQPAKPPATANQKPPAKPKRRFGCTLWLFVFAVLTLGLLGIGFLQPVKLAIAQEYIIGFTRGGIRETVETTSVDSCIRIAGSNELVSIPRTRRVTTFNNGTVLEITFSDQPLPAQCN</sequence>
<dbReference type="Proteomes" id="UP000002008">
    <property type="component" value="Chromosome"/>
</dbReference>
<dbReference type="HOGENOM" id="CLU_163877_0_0_0"/>
<evidence type="ECO:0000313" key="3">
    <source>
        <dbReference type="EMBL" id="ABY36032.1"/>
    </source>
</evidence>
<keyword evidence="2" id="KW-1133">Transmembrane helix</keyword>
<evidence type="ECO:0000313" key="4">
    <source>
        <dbReference type="Proteomes" id="UP000002008"/>
    </source>
</evidence>
<dbReference type="EnsemblBacteria" id="ABY36032">
    <property type="protein sequence ID" value="ABY36032"/>
    <property type="gene ID" value="Caur_2831"/>
</dbReference>
<dbReference type="RefSeq" id="WP_012258685.1">
    <property type="nucleotide sequence ID" value="NC_010175.1"/>
</dbReference>
<feature type="compositionally biased region" description="Low complexity" evidence="1">
    <location>
        <begin position="1"/>
        <end position="20"/>
    </location>
</feature>
<evidence type="ECO:0000256" key="1">
    <source>
        <dbReference type="SAM" id="MobiDB-lite"/>
    </source>
</evidence>
<dbReference type="KEGG" id="cau:Caur_2831"/>
<proteinExistence type="predicted"/>
<feature type="transmembrane region" description="Helical" evidence="2">
    <location>
        <begin position="28"/>
        <end position="50"/>
    </location>
</feature>